<dbReference type="InterPro" id="IPR055259">
    <property type="entry name" value="YkvP/CgeB_Glyco_trans-like"/>
</dbReference>
<protein>
    <submittedName>
        <fullName evidence="3">Glycosyltransferase</fullName>
        <ecNumber evidence="3">2.4.-.-</ecNumber>
    </submittedName>
</protein>
<dbReference type="Pfam" id="PF12996">
    <property type="entry name" value="DUF3880"/>
    <property type="match status" value="1"/>
</dbReference>
<sequence>MKILYIPSGYGQIYQSFDLSILQSINQLNHQVRSIPFSEEETLKNVVHSFQPDIALTLTGFNMPYTMIEWIKKQGVKLVVWMTEDPYYIDRSLKLIHDYDYVFTIDTAALKVYKEAGHKEVYYLPLGTDPDIYHPTALQKQYQSDICLVGSPYPDRMKIIQYLLEKTNYSIQVVGRQWEKKLIKAKRSSRLSIHSHWIPPSIAKHYFNSAAINLNTHRPFHLKQNKNIRAIINQSINNRTFDIASSGAFQLIEYKPDLHLHFTEGEEMVSFKSSEDLLKKVKYYMSHLEERKKISERARKKVLSNDTFIHRINKMMNIIN</sequence>
<dbReference type="EMBL" id="JBHLTR010000131">
    <property type="protein sequence ID" value="MFC0562385.1"/>
    <property type="molecule type" value="Genomic_DNA"/>
</dbReference>
<name>A0ABV6NNR6_9BACI</name>
<gene>
    <name evidence="3" type="ORF">ACFFH4_26510</name>
</gene>
<accession>A0ABV6NNR6</accession>
<comment type="caution">
    <text evidence="3">The sequence shown here is derived from an EMBL/GenBank/DDBJ whole genome shotgun (WGS) entry which is preliminary data.</text>
</comment>
<dbReference type="RefSeq" id="WP_273844852.1">
    <property type="nucleotide sequence ID" value="NZ_JAQQWT010000010.1"/>
</dbReference>
<organism evidence="3 4">
    <name type="scientific">Halalkalibacter alkalisediminis</name>
    <dbReference type="NCBI Taxonomy" id="935616"/>
    <lineage>
        <taxon>Bacteria</taxon>
        <taxon>Bacillati</taxon>
        <taxon>Bacillota</taxon>
        <taxon>Bacilli</taxon>
        <taxon>Bacillales</taxon>
        <taxon>Bacillaceae</taxon>
        <taxon>Halalkalibacter</taxon>
    </lineage>
</organism>
<evidence type="ECO:0000313" key="3">
    <source>
        <dbReference type="EMBL" id="MFC0562385.1"/>
    </source>
</evidence>
<evidence type="ECO:0000313" key="4">
    <source>
        <dbReference type="Proteomes" id="UP001589833"/>
    </source>
</evidence>
<keyword evidence="3" id="KW-0328">Glycosyltransferase</keyword>
<evidence type="ECO:0000259" key="2">
    <source>
        <dbReference type="Pfam" id="PF13524"/>
    </source>
</evidence>
<dbReference type="Proteomes" id="UP001589833">
    <property type="component" value="Unassembled WGS sequence"/>
</dbReference>
<proteinExistence type="predicted"/>
<dbReference type="InterPro" id="IPR024542">
    <property type="entry name" value="YkvP_N"/>
</dbReference>
<dbReference type="EC" id="2.4.-.-" evidence="3"/>
<evidence type="ECO:0000259" key="1">
    <source>
        <dbReference type="Pfam" id="PF12996"/>
    </source>
</evidence>
<feature type="domain" description="Spore protein YkvP/CgeB glycosyl transferase-like" evidence="2">
    <location>
        <begin position="161"/>
        <end position="316"/>
    </location>
</feature>
<feature type="domain" description="Spore protein YkvP N-terminal" evidence="1">
    <location>
        <begin position="23"/>
        <end position="105"/>
    </location>
</feature>
<reference evidence="3 4" key="1">
    <citation type="submission" date="2024-09" db="EMBL/GenBank/DDBJ databases">
        <authorList>
            <person name="Sun Q."/>
            <person name="Mori K."/>
        </authorList>
    </citation>
    <scope>NUCLEOTIDE SEQUENCE [LARGE SCALE GENOMIC DNA]</scope>
    <source>
        <strain evidence="3 4">NCAIM B.02301</strain>
    </source>
</reference>
<dbReference type="GO" id="GO:0016757">
    <property type="term" value="F:glycosyltransferase activity"/>
    <property type="evidence" value="ECO:0007669"/>
    <property type="project" value="UniProtKB-KW"/>
</dbReference>
<keyword evidence="4" id="KW-1185">Reference proteome</keyword>
<dbReference type="Pfam" id="PF13524">
    <property type="entry name" value="Glyco_trans_1_2"/>
    <property type="match status" value="1"/>
</dbReference>
<dbReference type="SUPFAM" id="SSF53756">
    <property type="entry name" value="UDP-Glycosyltransferase/glycogen phosphorylase"/>
    <property type="match status" value="1"/>
</dbReference>
<keyword evidence="3" id="KW-0808">Transferase</keyword>